<dbReference type="VEuPathDB" id="FungiDB:CPAG_09626"/>
<reference evidence="2" key="2">
    <citation type="journal article" date="2009" name="Genome Res.">
        <title>Comparative genomic analyses of the human fungal pathogens Coccidioides and their relatives.</title>
        <authorList>
            <person name="Sharpton T.J."/>
            <person name="Stajich J.E."/>
            <person name="Rounsley S.D."/>
            <person name="Gardner M.J."/>
            <person name="Wortman J.R."/>
            <person name="Jordar V.S."/>
            <person name="Maiti R."/>
            <person name="Kodira C.D."/>
            <person name="Neafsey D.E."/>
            <person name="Zeng Q."/>
            <person name="Hung C.-Y."/>
            <person name="McMahan C."/>
            <person name="Muszewska A."/>
            <person name="Grynberg M."/>
            <person name="Mandel M.A."/>
            <person name="Kellner E.M."/>
            <person name="Barker B.M."/>
            <person name="Galgiani J.N."/>
            <person name="Orbach M.J."/>
            <person name="Kirkland T.N."/>
            <person name="Cole G.T."/>
            <person name="Henn M.R."/>
            <person name="Birren B.W."/>
            <person name="Taylor J.W."/>
        </authorList>
    </citation>
    <scope>NUCLEOTIDE SEQUENCE [LARGE SCALE GENOMIC DNA]</scope>
    <source>
        <strain evidence="2">RMSCC 3488</strain>
    </source>
</reference>
<gene>
    <name evidence="1" type="ORF">CPAG_09626</name>
</gene>
<evidence type="ECO:0000313" key="1">
    <source>
        <dbReference type="EMBL" id="KMM73337.1"/>
    </source>
</evidence>
<protein>
    <submittedName>
        <fullName evidence="1">Uncharacterized protein</fullName>
    </submittedName>
</protein>
<evidence type="ECO:0000313" key="2">
    <source>
        <dbReference type="Proteomes" id="UP000054567"/>
    </source>
</evidence>
<organism evidence="1 2">
    <name type="scientific">Coccidioides posadasii RMSCC 3488</name>
    <dbReference type="NCBI Taxonomy" id="454284"/>
    <lineage>
        <taxon>Eukaryota</taxon>
        <taxon>Fungi</taxon>
        <taxon>Dikarya</taxon>
        <taxon>Ascomycota</taxon>
        <taxon>Pezizomycotina</taxon>
        <taxon>Eurotiomycetes</taxon>
        <taxon>Eurotiomycetidae</taxon>
        <taxon>Onygenales</taxon>
        <taxon>Onygenaceae</taxon>
        <taxon>Coccidioides</taxon>
    </lineage>
</organism>
<dbReference type="AlphaFoldDB" id="A0A0J6IN39"/>
<proteinExistence type="predicted"/>
<dbReference type="Proteomes" id="UP000054567">
    <property type="component" value="Unassembled WGS sequence"/>
</dbReference>
<reference evidence="1 2" key="1">
    <citation type="submission" date="2007-06" db="EMBL/GenBank/DDBJ databases">
        <title>The Genome Sequence of Coccidioides posadasii RMSCC_3488.</title>
        <authorList>
            <consortium name="Coccidioides Genome Resources Consortium"/>
            <consortium name="The Broad Institute Genome Sequencing Platform"/>
            <person name="Henn M.R."/>
            <person name="Sykes S."/>
            <person name="Young S."/>
            <person name="Jaffe D."/>
            <person name="Berlin A."/>
            <person name="Alvarez P."/>
            <person name="Butler J."/>
            <person name="Gnerre S."/>
            <person name="Grabherr M."/>
            <person name="Mauceli E."/>
            <person name="Brockman W."/>
            <person name="Kodira C."/>
            <person name="Alvarado L."/>
            <person name="Zeng Q."/>
            <person name="Crawford M."/>
            <person name="Antoine C."/>
            <person name="Devon K."/>
            <person name="Galgiani J."/>
            <person name="Orsborn K."/>
            <person name="Lewis M.L."/>
            <person name="Nusbaum C."/>
            <person name="Galagan J."/>
            <person name="Birren B."/>
        </authorList>
    </citation>
    <scope>NUCLEOTIDE SEQUENCE [LARGE SCALE GENOMIC DNA]</scope>
    <source>
        <strain evidence="1 2">RMSCC 3488</strain>
    </source>
</reference>
<accession>A0A0J6IN39</accession>
<sequence length="111" mass="13119">MESPMKSPEPVRRIRRPRLPTLIQRKPRNLVWNCYRSQPSCFFFDRGVLLQAFSPVSESEWSTKWPCRYSFVTLGRNHKLSFEPRITIRYAISPDNLHFLVDSPDSADFCL</sequence>
<dbReference type="EMBL" id="DS268114">
    <property type="protein sequence ID" value="KMM73337.1"/>
    <property type="molecule type" value="Genomic_DNA"/>
</dbReference>
<reference evidence="2" key="3">
    <citation type="journal article" date="2010" name="Genome Res.">
        <title>Population genomic sequencing of Coccidioides fungi reveals recent hybridization and transposon control.</title>
        <authorList>
            <person name="Neafsey D.E."/>
            <person name="Barker B.M."/>
            <person name="Sharpton T.J."/>
            <person name="Stajich J.E."/>
            <person name="Park D.J."/>
            <person name="Whiston E."/>
            <person name="Hung C.-Y."/>
            <person name="McMahan C."/>
            <person name="White J."/>
            <person name="Sykes S."/>
            <person name="Heiman D."/>
            <person name="Young S."/>
            <person name="Zeng Q."/>
            <person name="Abouelleil A."/>
            <person name="Aftuck L."/>
            <person name="Bessette D."/>
            <person name="Brown A."/>
            <person name="FitzGerald M."/>
            <person name="Lui A."/>
            <person name="Macdonald J.P."/>
            <person name="Priest M."/>
            <person name="Orbach M.J."/>
            <person name="Galgiani J.N."/>
            <person name="Kirkland T.N."/>
            <person name="Cole G.T."/>
            <person name="Birren B.W."/>
            <person name="Henn M.R."/>
            <person name="Taylor J.W."/>
            <person name="Rounsley S.D."/>
        </authorList>
    </citation>
    <scope>NUCLEOTIDE SEQUENCE [LARGE SCALE GENOMIC DNA]</scope>
    <source>
        <strain evidence="2">RMSCC 3488</strain>
    </source>
</reference>
<name>A0A0J6IN39_COCPO</name>